<dbReference type="Proteomes" id="UP000031980">
    <property type="component" value="Unassembled WGS sequence"/>
</dbReference>
<dbReference type="InterPro" id="IPR019734">
    <property type="entry name" value="TPR_rpt"/>
</dbReference>
<evidence type="ECO:0000313" key="6">
    <source>
        <dbReference type="Proteomes" id="UP000031980"/>
    </source>
</evidence>
<dbReference type="Gene3D" id="1.25.40.10">
    <property type="entry name" value="Tetratricopeptide repeat domain"/>
    <property type="match status" value="2"/>
</dbReference>
<sequence>MKKLTLITSSAFILALSFLMGSCNSMKKLEREAIETAVIGQVSPEQLISVDGTVNFNYNIAFAPKQFYKKLTLKVTPKMQYPGGEEVLSPLYFQGEKVKGTNYPVIEYKGNTFSTHNLSFPFKEGMQKGVLMADIEAMMGDKSVTLTPAILNSNGVKVWKTYAYSIPSDPNAIPLFTETFVKDVPATGVGVVSGYVLFPLAQSVIPDAQKKSNIMMQASKQMKAVLADKNARITNMIMFVSSSPEGAERLNKNLTTNRFKTSKAFFEKDLGFTNTPMAKNSKFIVANTVNENWEGLYLLLNDSNIKDKEMMVREMKNATTNAQREALLESYIKKVPQLKDVILPVLRRADFFVFYTVPATIQVENQVTAYYLPQLQENSVLSSQTDANLLNDLAAMAIQNKEYGKAKKLLESALVMKQQPETYNNLGITYMKEGNKAKAKEMFGKASVKKEAKYNMGLILMQEGNYKQAIPYLKEMPDINLAYSQLMAGDNRAALDTFKKLNLTNGYEYYLMAIAAARVKDTSAMAMALQKAIQMEPQLKEKATTDREFYPYAQETVFMDIVE</sequence>
<evidence type="ECO:0000313" key="5">
    <source>
        <dbReference type="Proteomes" id="UP000031937"/>
    </source>
</evidence>
<evidence type="ECO:0000256" key="2">
    <source>
        <dbReference type="SAM" id="SignalP"/>
    </source>
</evidence>
<dbReference type="Pfam" id="PF13181">
    <property type="entry name" value="TPR_8"/>
    <property type="match status" value="2"/>
</dbReference>
<keyword evidence="6" id="KW-1185">Reference proteome</keyword>
<feature type="chain" id="PRO_5043118897" evidence="2">
    <location>
        <begin position="22"/>
        <end position="563"/>
    </location>
</feature>
<feature type="repeat" description="TPR" evidence="1">
    <location>
        <begin position="420"/>
        <end position="453"/>
    </location>
</feature>
<name>A0A0C3RFN2_9PORP</name>
<dbReference type="EMBL" id="JPIT01000007">
    <property type="protein sequence ID" value="KIO47232.1"/>
    <property type="molecule type" value="Genomic_DNA"/>
</dbReference>
<dbReference type="PROSITE" id="PS50005">
    <property type="entry name" value="TPR"/>
    <property type="match status" value="1"/>
</dbReference>
<reference evidence="3 6" key="1">
    <citation type="submission" date="2014-07" db="EMBL/GenBank/DDBJ databases">
        <title>Porphyromonadaceae bacterium OUH 308042 = ATCC BAA-2681 = DSM 28342 draft genome.</title>
        <authorList>
            <person name="Sydenham T.V."/>
            <person name="Hasman H."/>
            <person name="Justensen U.S."/>
        </authorList>
    </citation>
    <scope>NUCLEOTIDE SEQUENCE [LARGE SCALE GENOMIC DNA]</scope>
    <source>
        <strain evidence="3 6">OUH 308042</strain>
    </source>
</reference>
<accession>A0A0C3RFN2</accession>
<dbReference type="Proteomes" id="UP000031937">
    <property type="component" value="Unassembled WGS sequence"/>
</dbReference>
<dbReference type="SMART" id="SM00028">
    <property type="entry name" value="TPR"/>
    <property type="match status" value="3"/>
</dbReference>
<dbReference type="OrthoDB" id="1489296at2"/>
<keyword evidence="2" id="KW-0732">Signal</keyword>
<organism evidence="3 6">
    <name type="scientific">Sanguibacteroides justesenii</name>
    <dbReference type="NCBI Taxonomy" id="1547597"/>
    <lineage>
        <taxon>Bacteria</taxon>
        <taxon>Pseudomonadati</taxon>
        <taxon>Bacteroidota</taxon>
        <taxon>Bacteroidia</taxon>
        <taxon>Bacteroidales</taxon>
        <taxon>Porphyromonadaceae</taxon>
        <taxon>Sanguibacteroides</taxon>
    </lineage>
</organism>
<feature type="signal peptide" evidence="2">
    <location>
        <begin position="1"/>
        <end position="21"/>
    </location>
</feature>
<evidence type="ECO:0000313" key="3">
    <source>
        <dbReference type="EMBL" id="KIO44109.1"/>
    </source>
</evidence>
<comment type="caution">
    <text evidence="3">The sequence shown here is derived from an EMBL/GenBank/DDBJ whole genome shotgun (WGS) entry which is preliminary data.</text>
</comment>
<keyword evidence="1" id="KW-0802">TPR repeat</keyword>
<reference evidence="4 5" key="2">
    <citation type="submission" date="2014-07" db="EMBL/GenBank/DDBJ databases">
        <title>Porphyromonadaceae bacterium OUH 334697 = ATCC BAA-2682 = DSM 28341 draft genome.</title>
        <authorList>
            <person name="Sydenham T.V."/>
            <person name="Hasman H."/>
            <person name="Justesen U.S."/>
        </authorList>
    </citation>
    <scope>NUCLEOTIDE SEQUENCE [LARGE SCALE GENOMIC DNA]</scope>
    <source>
        <strain evidence="4 5">OUH 334697</strain>
    </source>
</reference>
<evidence type="ECO:0000256" key="1">
    <source>
        <dbReference type="PROSITE-ProRule" id="PRU00339"/>
    </source>
</evidence>
<evidence type="ECO:0000313" key="4">
    <source>
        <dbReference type="EMBL" id="KIO47232.1"/>
    </source>
</evidence>
<gene>
    <name evidence="3" type="ORF">BA92_12090</name>
    <name evidence="4" type="ORF">IE90_01155</name>
</gene>
<dbReference type="SUPFAM" id="SSF48452">
    <property type="entry name" value="TPR-like"/>
    <property type="match status" value="1"/>
</dbReference>
<protein>
    <submittedName>
        <fullName evidence="3">Uncharacterized protein</fullName>
    </submittedName>
</protein>
<proteinExistence type="predicted"/>
<dbReference type="PROSITE" id="PS51257">
    <property type="entry name" value="PROKAR_LIPOPROTEIN"/>
    <property type="match status" value="1"/>
</dbReference>
<dbReference type="InterPro" id="IPR011990">
    <property type="entry name" value="TPR-like_helical_dom_sf"/>
</dbReference>
<dbReference type="RefSeq" id="WP_041502062.1">
    <property type="nucleotide sequence ID" value="NZ_JPIT01000007.1"/>
</dbReference>
<dbReference type="AlphaFoldDB" id="A0A0C3RFN2"/>
<dbReference type="EMBL" id="JPIU01000040">
    <property type="protein sequence ID" value="KIO44109.1"/>
    <property type="molecule type" value="Genomic_DNA"/>
</dbReference>